<dbReference type="Gene3D" id="2.60.120.200">
    <property type="match status" value="1"/>
</dbReference>
<feature type="transmembrane region" description="Helical" evidence="7">
    <location>
        <begin position="362"/>
        <end position="381"/>
    </location>
</feature>
<keyword evidence="4 7" id="KW-1133">Transmembrane helix</keyword>
<dbReference type="InterPro" id="IPR018765">
    <property type="entry name" value="DUF2341"/>
</dbReference>
<evidence type="ECO:0000259" key="9">
    <source>
        <dbReference type="Pfam" id="PF01618"/>
    </source>
</evidence>
<keyword evidence="6" id="KW-0813">Transport</keyword>
<dbReference type="GO" id="GO:0005886">
    <property type="term" value="C:plasma membrane"/>
    <property type="evidence" value="ECO:0007669"/>
    <property type="project" value="UniProtKB-SubCell"/>
</dbReference>
<feature type="transmembrane region" description="Helical" evidence="7">
    <location>
        <begin position="487"/>
        <end position="520"/>
    </location>
</feature>
<dbReference type="RefSeq" id="WP_128229171.1">
    <property type="nucleotide sequence ID" value="NZ_SACR01000004.1"/>
</dbReference>
<dbReference type="Pfam" id="PF10102">
    <property type="entry name" value="DUF2341"/>
    <property type="match status" value="1"/>
</dbReference>
<keyword evidence="2" id="KW-1003">Cell membrane</keyword>
<dbReference type="InterPro" id="IPR002898">
    <property type="entry name" value="MotA_ExbB_proton_chnl"/>
</dbReference>
<dbReference type="OrthoDB" id="175881at2"/>
<sequence>MKILVLMLALLLQLITQPAWARWNEDWKQRTRVNLDTSAQGVAVGAAVDMVPVLVRLHTGNFSFLDARPDGADLRFIASDDKTPLKFHIERFDGLNELAFVWVLLPRLEAGKKDAFVWLYHGNEKAVAASDAKGSYDASQGLVYHFGEAAGQVPQDATANANHALRSSAQPVSAGLAGAALGFDGRAELVVEAKASLRASAGGQTVSMWIKPSALDDAALFAQTDAGQRVALLLRGGSLVVEAGGSTSSPGGKLNAGAWQHVALVLSPNSGPVVLLNGAEVLRGTAAVGPLGGQMVFGAGYKGELDELQVATTARSVDWLRLAAGGQGPDQKLVSTAPAEAGEAAGEASYLRILLGAVTVDGWIVIALLAVMFVYSFWVMISKALLVRTLARENDLFMEAFPALMNSHDPTQAPGLRQQAETHAEAQHGASPLYRLYAAAIAELNQRFDSYRQSGRELHISDSTLSAIRATVDAKLVRELQGLNSKLVVLTISIAGGPFLGLLGTVVGVMITFAAIAAAGDVNVNAIAPGIAAALVATVAGLAVAIPCLFGYNYLTSRIGDISADLQAFVDALVTRIAERHAAP</sequence>
<keyword evidence="8" id="KW-0732">Signal</keyword>
<dbReference type="PANTHER" id="PTHR30625">
    <property type="entry name" value="PROTEIN TOLQ"/>
    <property type="match status" value="1"/>
</dbReference>
<dbReference type="Pfam" id="PF01618">
    <property type="entry name" value="MotA_ExbB"/>
    <property type="match status" value="1"/>
</dbReference>
<feature type="transmembrane region" description="Helical" evidence="7">
    <location>
        <begin position="526"/>
        <end position="550"/>
    </location>
</feature>
<dbReference type="EMBL" id="SACR01000004">
    <property type="protein sequence ID" value="RVU45102.1"/>
    <property type="molecule type" value="Genomic_DNA"/>
</dbReference>
<dbReference type="InterPro" id="IPR050790">
    <property type="entry name" value="ExbB/TolQ_transport"/>
</dbReference>
<evidence type="ECO:0000256" key="3">
    <source>
        <dbReference type="ARBA" id="ARBA00022692"/>
    </source>
</evidence>
<keyword evidence="12" id="KW-1185">Reference proteome</keyword>
<evidence type="ECO:0000256" key="1">
    <source>
        <dbReference type="ARBA" id="ARBA00004651"/>
    </source>
</evidence>
<comment type="caution">
    <text evidence="11">The sequence shown here is derived from an EMBL/GenBank/DDBJ whole genome shotgun (WGS) entry which is preliminary data.</text>
</comment>
<evidence type="ECO:0000256" key="4">
    <source>
        <dbReference type="ARBA" id="ARBA00022989"/>
    </source>
</evidence>
<comment type="subcellular location">
    <subcellularLocation>
        <location evidence="1">Cell membrane</location>
        <topology evidence="1">Multi-pass membrane protein</topology>
    </subcellularLocation>
    <subcellularLocation>
        <location evidence="6">Membrane</location>
        <topology evidence="6">Multi-pass membrane protein</topology>
    </subcellularLocation>
</comment>
<name>A0A437REF1_9BURK</name>
<organism evidence="11 12">
    <name type="scientific">Rubrivivax rivuli</name>
    <dbReference type="NCBI Taxonomy" id="1862385"/>
    <lineage>
        <taxon>Bacteria</taxon>
        <taxon>Pseudomonadati</taxon>
        <taxon>Pseudomonadota</taxon>
        <taxon>Betaproteobacteria</taxon>
        <taxon>Burkholderiales</taxon>
        <taxon>Sphaerotilaceae</taxon>
        <taxon>Rubrivivax</taxon>
    </lineage>
</organism>
<proteinExistence type="inferred from homology"/>
<dbReference type="PANTHER" id="PTHR30625:SF3">
    <property type="entry name" value="TOL-PAL SYSTEM PROTEIN TOLQ"/>
    <property type="match status" value="1"/>
</dbReference>
<dbReference type="AlphaFoldDB" id="A0A437REF1"/>
<evidence type="ECO:0000256" key="5">
    <source>
        <dbReference type="ARBA" id="ARBA00023136"/>
    </source>
</evidence>
<feature type="domain" description="MotA/TolQ/ExbB proton channel" evidence="9">
    <location>
        <begin position="455"/>
        <end position="566"/>
    </location>
</feature>
<feature type="signal peptide" evidence="8">
    <location>
        <begin position="1"/>
        <end position="21"/>
    </location>
</feature>
<comment type="similarity">
    <text evidence="6">Belongs to the exbB/tolQ family.</text>
</comment>
<accession>A0A437REF1</accession>
<keyword evidence="6" id="KW-0653">Protein transport</keyword>
<keyword evidence="5 7" id="KW-0472">Membrane</keyword>
<dbReference type="GO" id="GO:0017038">
    <property type="term" value="P:protein import"/>
    <property type="evidence" value="ECO:0007669"/>
    <property type="project" value="TreeGrafter"/>
</dbReference>
<keyword evidence="3 7" id="KW-0812">Transmembrane</keyword>
<evidence type="ECO:0000256" key="8">
    <source>
        <dbReference type="SAM" id="SignalP"/>
    </source>
</evidence>
<protein>
    <submittedName>
        <fullName evidence="11">DUF2341 domain-containing protein</fullName>
    </submittedName>
</protein>
<dbReference type="SUPFAM" id="SSF49899">
    <property type="entry name" value="Concanavalin A-like lectins/glucanases"/>
    <property type="match status" value="1"/>
</dbReference>
<evidence type="ECO:0000256" key="2">
    <source>
        <dbReference type="ARBA" id="ARBA00022475"/>
    </source>
</evidence>
<feature type="domain" description="DUF2341" evidence="10">
    <location>
        <begin position="70"/>
        <end position="146"/>
    </location>
</feature>
<dbReference type="Pfam" id="PF13385">
    <property type="entry name" value="Laminin_G_3"/>
    <property type="match status" value="1"/>
</dbReference>
<dbReference type="Proteomes" id="UP000285575">
    <property type="component" value="Unassembled WGS sequence"/>
</dbReference>
<dbReference type="InterPro" id="IPR013320">
    <property type="entry name" value="ConA-like_dom_sf"/>
</dbReference>
<feature type="chain" id="PRO_5019304718" evidence="8">
    <location>
        <begin position="22"/>
        <end position="584"/>
    </location>
</feature>
<evidence type="ECO:0000256" key="7">
    <source>
        <dbReference type="SAM" id="Phobius"/>
    </source>
</evidence>
<evidence type="ECO:0000256" key="6">
    <source>
        <dbReference type="RuleBase" id="RU004057"/>
    </source>
</evidence>
<evidence type="ECO:0000313" key="12">
    <source>
        <dbReference type="Proteomes" id="UP000285575"/>
    </source>
</evidence>
<reference evidence="11 12" key="1">
    <citation type="submission" date="2019-01" db="EMBL/GenBank/DDBJ databases">
        <authorList>
            <person name="Chen W.-M."/>
        </authorList>
    </citation>
    <scope>NUCLEOTIDE SEQUENCE [LARGE SCALE GENOMIC DNA]</scope>
    <source>
        <strain evidence="11 12">KYPY4</strain>
    </source>
</reference>
<evidence type="ECO:0000313" key="11">
    <source>
        <dbReference type="EMBL" id="RVU45102.1"/>
    </source>
</evidence>
<gene>
    <name evidence="11" type="ORF">EOE66_13160</name>
</gene>
<evidence type="ECO:0000259" key="10">
    <source>
        <dbReference type="Pfam" id="PF10102"/>
    </source>
</evidence>